<protein>
    <recommendedName>
        <fullName evidence="1">RecA family profile 1 domain-containing protein</fullName>
    </recommendedName>
</protein>
<dbReference type="GO" id="GO:0140664">
    <property type="term" value="F:ATP-dependent DNA damage sensor activity"/>
    <property type="evidence" value="ECO:0007669"/>
    <property type="project" value="InterPro"/>
</dbReference>
<dbReference type="AlphaFoldDB" id="A0AAV7X817"/>
<feature type="domain" description="RecA family profile 1" evidence="1">
    <location>
        <begin position="16"/>
        <end position="211"/>
    </location>
</feature>
<dbReference type="PANTHER" id="PTHR46644:SF2">
    <property type="entry name" value="DNA REPAIR PROTEIN XRCC2"/>
    <property type="match status" value="1"/>
</dbReference>
<dbReference type="GO" id="GO:0000724">
    <property type="term" value="P:double-strand break repair via homologous recombination"/>
    <property type="evidence" value="ECO:0007669"/>
    <property type="project" value="InterPro"/>
</dbReference>
<gene>
    <name evidence="2" type="ORF">ONE63_003895</name>
</gene>
<name>A0AAV7X817_9NEOP</name>
<evidence type="ECO:0000259" key="1">
    <source>
        <dbReference type="PROSITE" id="PS50162"/>
    </source>
</evidence>
<sequence>MMDYQIKAESGRQLLARLSTRPGLGGLDERLLGPAGPLPHDVIEITGEPSVGKSVLALQWVARAILSPPRGGLGVEVLLIDADHHQPLFVLVRLLQSCMKAFMSKTPGLRLNSSLVETSIKDALKRLTIVSVYDSTNLYTALLGLDMMLLSKPQMSMVVIDSLPAFYWSDRLSGGLPHMDSYLKRLLTVLQNSTKQHKVTVVFTRPSHFQSAVPSRFRSKDDTVGSTRLITLSRVDDANTGESSKGSGTSLPRQNCQSTFCAVIRSAYGQSSHKYLINKDGLTWL</sequence>
<organism evidence="2 3">
    <name type="scientific">Megalurothrips usitatus</name>
    <name type="common">bean blossom thrips</name>
    <dbReference type="NCBI Taxonomy" id="439358"/>
    <lineage>
        <taxon>Eukaryota</taxon>
        <taxon>Metazoa</taxon>
        <taxon>Ecdysozoa</taxon>
        <taxon>Arthropoda</taxon>
        <taxon>Hexapoda</taxon>
        <taxon>Insecta</taxon>
        <taxon>Pterygota</taxon>
        <taxon>Neoptera</taxon>
        <taxon>Paraneoptera</taxon>
        <taxon>Thysanoptera</taxon>
        <taxon>Terebrantia</taxon>
        <taxon>Thripoidea</taxon>
        <taxon>Thripidae</taxon>
        <taxon>Megalurothrips</taxon>
    </lineage>
</organism>
<dbReference type="EMBL" id="JAPTSV010000014">
    <property type="protein sequence ID" value="KAJ1520804.1"/>
    <property type="molecule type" value="Genomic_DNA"/>
</dbReference>
<dbReference type="Gene3D" id="3.40.50.300">
    <property type="entry name" value="P-loop containing nucleotide triphosphate hydrolases"/>
    <property type="match status" value="1"/>
</dbReference>
<dbReference type="InterPro" id="IPR030547">
    <property type="entry name" value="XRCC2"/>
</dbReference>
<reference evidence="2" key="1">
    <citation type="submission" date="2022-12" db="EMBL/GenBank/DDBJ databases">
        <title>Chromosome-level genome assembly of the bean flower thrips Megalurothrips usitatus.</title>
        <authorList>
            <person name="Ma L."/>
            <person name="Liu Q."/>
            <person name="Li H."/>
            <person name="Cai W."/>
        </authorList>
    </citation>
    <scope>NUCLEOTIDE SEQUENCE</scope>
    <source>
        <strain evidence="2">Cailab_2022a</strain>
    </source>
</reference>
<comment type="caution">
    <text evidence="2">The sequence shown here is derived from an EMBL/GenBank/DDBJ whole genome shotgun (WGS) entry which is preliminary data.</text>
</comment>
<dbReference type="GO" id="GO:0005657">
    <property type="term" value="C:replication fork"/>
    <property type="evidence" value="ECO:0007669"/>
    <property type="project" value="InterPro"/>
</dbReference>
<evidence type="ECO:0000313" key="3">
    <source>
        <dbReference type="Proteomes" id="UP001075354"/>
    </source>
</evidence>
<dbReference type="GO" id="GO:0000400">
    <property type="term" value="F:four-way junction DNA binding"/>
    <property type="evidence" value="ECO:0007669"/>
    <property type="project" value="TreeGrafter"/>
</dbReference>
<dbReference type="Proteomes" id="UP001075354">
    <property type="component" value="Chromosome 14"/>
</dbReference>
<keyword evidence="3" id="KW-1185">Reference proteome</keyword>
<dbReference type="SUPFAM" id="SSF52540">
    <property type="entry name" value="P-loop containing nucleoside triphosphate hydrolases"/>
    <property type="match status" value="1"/>
</dbReference>
<dbReference type="GO" id="GO:0005813">
    <property type="term" value="C:centrosome"/>
    <property type="evidence" value="ECO:0007669"/>
    <property type="project" value="TreeGrafter"/>
</dbReference>
<dbReference type="GO" id="GO:0033063">
    <property type="term" value="C:Rad51B-Rad51C-Rad51D-XRCC2 complex"/>
    <property type="evidence" value="ECO:0007669"/>
    <property type="project" value="InterPro"/>
</dbReference>
<dbReference type="PROSITE" id="PS50162">
    <property type="entry name" value="RECA_2"/>
    <property type="match status" value="1"/>
</dbReference>
<dbReference type="PANTHER" id="PTHR46644">
    <property type="entry name" value="DNA REPAIR PROTEIN XRCC2"/>
    <property type="match status" value="1"/>
</dbReference>
<dbReference type="InterPro" id="IPR027417">
    <property type="entry name" value="P-loop_NTPase"/>
</dbReference>
<dbReference type="InterPro" id="IPR020588">
    <property type="entry name" value="RecA_ATP-bd"/>
</dbReference>
<dbReference type="GO" id="GO:0005524">
    <property type="term" value="F:ATP binding"/>
    <property type="evidence" value="ECO:0007669"/>
    <property type="project" value="InterPro"/>
</dbReference>
<proteinExistence type="predicted"/>
<evidence type="ECO:0000313" key="2">
    <source>
        <dbReference type="EMBL" id="KAJ1520804.1"/>
    </source>
</evidence>
<dbReference type="GO" id="GO:0042148">
    <property type="term" value="P:DNA strand invasion"/>
    <property type="evidence" value="ECO:0007669"/>
    <property type="project" value="TreeGrafter"/>
</dbReference>
<accession>A0AAV7X817</accession>